<protein>
    <recommendedName>
        <fullName evidence="7">Choline transporter-like protein</fullName>
    </recommendedName>
</protein>
<accession>A0A8J8P2S7</accession>
<comment type="subcellular location">
    <subcellularLocation>
        <location evidence="7">Cell membrane</location>
        <topology evidence="7">Multi-pass membrane protein</topology>
    </subcellularLocation>
    <subcellularLocation>
        <location evidence="1">Membrane</location>
        <topology evidence="1">Multi-pass membrane protein</topology>
    </subcellularLocation>
</comment>
<dbReference type="InterPro" id="IPR007603">
    <property type="entry name" value="Choline_transptr-like"/>
</dbReference>
<keyword evidence="6" id="KW-0325">Glycoprotein</keyword>
<keyword evidence="5 7" id="KW-0472">Membrane</keyword>
<feature type="transmembrane region" description="Helical" evidence="7">
    <location>
        <begin position="45"/>
        <end position="67"/>
    </location>
</feature>
<evidence type="ECO:0000256" key="5">
    <source>
        <dbReference type="ARBA" id="ARBA00023136"/>
    </source>
</evidence>
<evidence type="ECO:0000256" key="1">
    <source>
        <dbReference type="ARBA" id="ARBA00004141"/>
    </source>
</evidence>
<dbReference type="GO" id="GO:0022857">
    <property type="term" value="F:transmembrane transporter activity"/>
    <property type="evidence" value="ECO:0007669"/>
    <property type="project" value="UniProtKB-UniRule"/>
</dbReference>
<dbReference type="GO" id="GO:0005886">
    <property type="term" value="C:plasma membrane"/>
    <property type="evidence" value="ECO:0007669"/>
    <property type="project" value="UniProtKB-SubCell"/>
</dbReference>
<dbReference type="AlphaFoldDB" id="A0A8J8P2S7"/>
<feature type="transmembrane region" description="Helical" evidence="7">
    <location>
        <begin position="357"/>
        <end position="388"/>
    </location>
</feature>
<keyword evidence="3 7" id="KW-0812">Transmembrane</keyword>
<feature type="transmembrane region" description="Helical" evidence="7">
    <location>
        <begin position="505"/>
        <end position="533"/>
    </location>
</feature>
<feature type="transmembrane region" description="Helical" evidence="7">
    <location>
        <begin position="223"/>
        <end position="246"/>
    </location>
</feature>
<keyword evidence="10" id="KW-1185">Reference proteome</keyword>
<feature type="transmembrane region" description="Helical" evidence="7">
    <location>
        <begin position="305"/>
        <end position="330"/>
    </location>
</feature>
<dbReference type="PANTHER" id="PTHR12385:SF14">
    <property type="entry name" value="CHOLINE TRANSPORTER-LIKE 2"/>
    <property type="match status" value="1"/>
</dbReference>
<reference evidence="9" key="1">
    <citation type="submission" date="2019-06" db="EMBL/GenBank/DDBJ databases">
        <authorList>
            <person name="Zheng W."/>
        </authorList>
    </citation>
    <scope>NUCLEOTIDE SEQUENCE</scope>
    <source>
        <strain evidence="9">QDHG01</strain>
    </source>
</reference>
<feature type="transmembrane region" description="Helical" evidence="7">
    <location>
        <begin position="545"/>
        <end position="570"/>
    </location>
</feature>
<feature type="transmembrane region" description="Helical" evidence="7">
    <location>
        <begin position="477"/>
        <end position="499"/>
    </location>
</feature>
<dbReference type="Proteomes" id="UP000785679">
    <property type="component" value="Unassembled WGS sequence"/>
</dbReference>
<feature type="compositionally biased region" description="Polar residues" evidence="8">
    <location>
        <begin position="12"/>
        <end position="26"/>
    </location>
</feature>
<feature type="transmembrane region" description="Helical" evidence="7">
    <location>
        <begin position="409"/>
        <end position="429"/>
    </location>
</feature>
<evidence type="ECO:0000256" key="3">
    <source>
        <dbReference type="ARBA" id="ARBA00022692"/>
    </source>
</evidence>
<organism evidence="9 10">
    <name type="scientific">Halteria grandinella</name>
    <dbReference type="NCBI Taxonomy" id="5974"/>
    <lineage>
        <taxon>Eukaryota</taxon>
        <taxon>Sar</taxon>
        <taxon>Alveolata</taxon>
        <taxon>Ciliophora</taxon>
        <taxon>Intramacronucleata</taxon>
        <taxon>Spirotrichea</taxon>
        <taxon>Stichotrichia</taxon>
        <taxon>Sporadotrichida</taxon>
        <taxon>Halteriidae</taxon>
        <taxon>Halteria</taxon>
    </lineage>
</organism>
<evidence type="ECO:0000256" key="8">
    <source>
        <dbReference type="SAM" id="MobiDB-lite"/>
    </source>
</evidence>
<comment type="similarity">
    <text evidence="2 7">Belongs to the CTL (choline transporter-like) family.</text>
</comment>
<evidence type="ECO:0000256" key="7">
    <source>
        <dbReference type="RuleBase" id="RU368066"/>
    </source>
</evidence>
<evidence type="ECO:0000256" key="6">
    <source>
        <dbReference type="ARBA" id="ARBA00023180"/>
    </source>
</evidence>
<sequence length="649" mass="72581">MCKSDPSPGPSKYTQKDLQTANDSKNQTPEALQNGIVMERRCTDVFMCLVYVIFFCGMFATAAYGYAKGDPRKLIMPFDSDGNNCGSGNGTLADYKFLFWPDLVDSAYTTSQNFTISSDMLGNTVCVRTCPDGNYSQSDCYANSEYPTCPRSAINHKRYLSRFCLPESDYLKEALLKEITDGDLGKYFGDLGTTWWVFIVLGVISSVLGFMYLFLLRWAAKPLIYISFVVIFILLVGGGFYCFFSYTRYELGDHTRDVMMGMGVLLWILAALFLIVLCCCWSRIQLGAAIVEASSDFVASTPSVFFVPLVFFVIIAGWVVFWIISAIWVYSVGEATKSSTNPILADMQWSNTTRYVWIYHLFGLFWISAFIIGCAQFLIAGATCLWYFSHGAASDDKNRKGLWLTVQWLLRYHVGSIAFGALIIAIMQMIKVVFEYLRRKYEKMVGNNAVLKCLICCLACCVRCLDQCVKHITKNAYIQIALTSNNFCQSAWLTFWLIVRNCARFSMVAGIGSIMMFVGKLFICSLSGWIGYLIIMNSAILKDQVYSPVFPVVIVVVIAYLLSSVFLSVFSFSSTAILHCFILDSELASKGGKVNFHTPKSLQTFIDRNDQLNARNAAKEKPVPSAHVNQDGAIVIDMQGGNKKANAMQ</sequence>
<name>A0A8J8P2S7_HALGN</name>
<comment type="function">
    <text evidence="7">Choline transporter.</text>
</comment>
<feature type="transmembrane region" description="Helical" evidence="7">
    <location>
        <begin position="195"/>
        <end position="216"/>
    </location>
</feature>
<evidence type="ECO:0000313" key="10">
    <source>
        <dbReference type="Proteomes" id="UP000785679"/>
    </source>
</evidence>
<proteinExistence type="inferred from homology"/>
<dbReference type="PANTHER" id="PTHR12385">
    <property type="entry name" value="CHOLINE TRANSPORTER-LIKE (SLC FAMILY 44)"/>
    <property type="match status" value="1"/>
</dbReference>
<keyword evidence="4 7" id="KW-1133">Transmembrane helix</keyword>
<dbReference type="EMBL" id="RRYP01002218">
    <property type="protein sequence ID" value="TNV85019.1"/>
    <property type="molecule type" value="Genomic_DNA"/>
</dbReference>
<feature type="region of interest" description="Disordered" evidence="8">
    <location>
        <begin position="1"/>
        <end position="26"/>
    </location>
</feature>
<dbReference type="OrthoDB" id="420519at2759"/>
<evidence type="ECO:0000256" key="2">
    <source>
        <dbReference type="ARBA" id="ARBA00007168"/>
    </source>
</evidence>
<feature type="transmembrane region" description="Helical" evidence="7">
    <location>
        <begin position="258"/>
        <end position="284"/>
    </location>
</feature>
<evidence type="ECO:0000313" key="9">
    <source>
        <dbReference type="EMBL" id="TNV85019.1"/>
    </source>
</evidence>
<dbReference type="Pfam" id="PF04515">
    <property type="entry name" value="Choline_transpo"/>
    <property type="match status" value="1"/>
</dbReference>
<comment type="caution">
    <text evidence="9">The sequence shown here is derived from an EMBL/GenBank/DDBJ whole genome shotgun (WGS) entry which is preliminary data.</text>
</comment>
<gene>
    <name evidence="9" type="ORF">FGO68_gene13255</name>
</gene>
<evidence type="ECO:0000256" key="4">
    <source>
        <dbReference type="ARBA" id="ARBA00022989"/>
    </source>
</evidence>